<feature type="region of interest" description="Disordered" evidence="1">
    <location>
        <begin position="76"/>
        <end position="151"/>
    </location>
</feature>
<feature type="region of interest" description="Disordered" evidence="1">
    <location>
        <begin position="440"/>
        <end position="481"/>
    </location>
</feature>
<gene>
    <name evidence="3" type="ORF">ONZ51_g12822</name>
</gene>
<accession>A0AAD7TFH8</accession>
<evidence type="ECO:0000313" key="4">
    <source>
        <dbReference type="Proteomes" id="UP001215151"/>
    </source>
</evidence>
<feature type="transmembrane region" description="Helical" evidence="2">
    <location>
        <begin position="502"/>
        <end position="526"/>
    </location>
</feature>
<keyword evidence="2" id="KW-0812">Transmembrane</keyword>
<dbReference type="AlphaFoldDB" id="A0AAD7TFH8"/>
<reference evidence="3" key="1">
    <citation type="submission" date="2022-11" db="EMBL/GenBank/DDBJ databases">
        <title>Genome Sequence of Cubamyces cubensis.</title>
        <authorList>
            <person name="Buettner E."/>
        </authorList>
    </citation>
    <scope>NUCLEOTIDE SEQUENCE</scope>
    <source>
        <strain evidence="3">MPL-01</strain>
    </source>
</reference>
<feature type="transmembrane region" description="Helical" evidence="2">
    <location>
        <begin position="541"/>
        <end position="562"/>
    </location>
</feature>
<feature type="compositionally biased region" description="Acidic residues" evidence="1">
    <location>
        <begin position="450"/>
        <end position="461"/>
    </location>
</feature>
<keyword evidence="4" id="KW-1185">Reference proteome</keyword>
<feature type="transmembrane region" description="Helical" evidence="2">
    <location>
        <begin position="358"/>
        <end position="381"/>
    </location>
</feature>
<evidence type="ECO:0000256" key="2">
    <source>
        <dbReference type="SAM" id="Phobius"/>
    </source>
</evidence>
<keyword evidence="2" id="KW-0472">Membrane</keyword>
<evidence type="ECO:0000313" key="3">
    <source>
        <dbReference type="EMBL" id="KAJ8454795.1"/>
    </source>
</evidence>
<dbReference type="EMBL" id="JAPEVG010000885">
    <property type="protein sequence ID" value="KAJ8454795.1"/>
    <property type="molecule type" value="Genomic_DNA"/>
</dbReference>
<comment type="caution">
    <text evidence="3">The sequence shown here is derived from an EMBL/GenBank/DDBJ whole genome shotgun (WGS) entry which is preliminary data.</text>
</comment>
<organism evidence="3 4">
    <name type="scientific">Trametes cubensis</name>
    <dbReference type="NCBI Taxonomy" id="1111947"/>
    <lineage>
        <taxon>Eukaryota</taxon>
        <taxon>Fungi</taxon>
        <taxon>Dikarya</taxon>
        <taxon>Basidiomycota</taxon>
        <taxon>Agaricomycotina</taxon>
        <taxon>Agaricomycetes</taxon>
        <taxon>Polyporales</taxon>
        <taxon>Polyporaceae</taxon>
        <taxon>Trametes</taxon>
    </lineage>
</organism>
<feature type="compositionally biased region" description="Low complexity" evidence="1">
    <location>
        <begin position="465"/>
        <end position="475"/>
    </location>
</feature>
<protein>
    <submittedName>
        <fullName evidence="3">Uncharacterized protein</fullName>
    </submittedName>
</protein>
<sequence length="578" mass="63273">MFSDYQLESPPPASRFRRPWSPDPHDPLPSSSNTRHFGLDAYGPLQGQYVAERRREPSDASVEALDLADYAQTLNRNNYHLSQQPPFHAYDPYPPSPRSSRPLARTDSLSPPSLVSASASSSHSHAFSPRSPMRRPFSLPPPSFPAHTLHSHPSTAYRFQGQHEPQIASPESEIDIAQFPSFARGWYGQDRAGAHPTLSPTASMNAMGGAEAQKKSPFDPAYTFEHDPTRDPYSSPPPTYPYGSSYGSHSRYSRDQGMVPWGTDPPDSDHPIDPETKEERMRMLEREFGSKGGAKDGGDPTMTVGSVDERGRLITDGPKKRLAVRWVQALLALTAAISSIYAALIIKPPSPAPPANKLPAYLLYVLSVLTFLGCTYLFLIYPCCCGARKPKGGPYTQGPGGMMVLPVQGLPGGKPKKGKKGKGAPGEGVQVNLIVDPSMFGRDSERGREDDDDWQGDDDATEALPGSFSGASSAGRQRRSPRRRGIFAGLAMEEQWRKARKVLKWGTTVDVFAMLLWGMEFVVILLGKRCPVGGFEGWCDAYNLATAAACLLCLTFGVSLYFDVKDLHASRMSPRTRT</sequence>
<feature type="region of interest" description="Disordered" evidence="1">
    <location>
        <begin position="206"/>
        <end position="274"/>
    </location>
</feature>
<feature type="region of interest" description="Disordered" evidence="1">
    <location>
        <begin position="1"/>
        <end position="64"/>
    </location>
</feature>
<evidence type="ECO:0000256" key="1">
    <source>
        <dbReference type="SAM" id="MobiDB-lite"/>
    </source>
</evidence>
<feature type="compositionally biased region" description="Low complexity" evidence="1">
    <location>
        <begin position="241"/>
        <end position="250"/>
    </location>
</feature>
<feature type="compositionally biased region" description="Low complexity" evidence="1">
    <location>
        <begin position="98"/>
        <end position="137"/>
    </location>
</feature>
<proteinExistence type="predicted"/>
<keyword evidence="2" id="KW-1133">Transmembrane helix</keyword>
<feature type="transmembrane region" description="Helical" evidence="2">
    <location>
        <begin position="322"/>
        <end position="346"/>
    </location>
</feature>
<name>A0AAD7TFH8_9APHY</name>
<feature type="compositionally biased region" description="Polar residues" evidence="1">
    <location>
        <begin position="76"/>
        <end position="85"/>
    </location>
</feature>
<dbReference type="Proteomes" id="UP001215151">
    <property type="component" value="Unassembled WGS sequence"/>
</dbReference>
<feature type="region of interest" description="Disordered" evidence="1">
    <location>
        <begin position="408"/>
        <end position="428"/>
    </location>
</feature>